<protein>
    <submittedName>
        <fullName evidence="3">Alcohol dehydrogenase</fullName>
    </submittedName>
</protein>
<keyword evidence="4" id="KW-1185">Reference proteome</keyword>
<dbReference type="PROSITE" id="PS01162">
    <property type="entry name" value="QOR_ZETA_CRYSTAL"/>
    <property type="match status" value="1"/>
</dbReference>
<dbReference type="PANTHER" id="PTHR11695:SF294">
    <property type="entry name" value="RETICULON-4-INTERACTING PROTEIN 1, MITOCHONDRIAL"/>
    <property type="match status" value="1"/>
</dbReference>
<feature type="domain" description="Enoyl reductase (ER)" evidence="2">
    <location>
        <begin position="10"/>
        <end position="308"/>
    </location>
</feature>
<dbReference type="InterPro" id="IPR036291">
    <property type="entry name" value="NAD(P)-bd_dom_sf"/>
</dbReference>
<dbReference type="Pfam" id="PF08240">
    <property type="entry name" value="ADH_N"/>
    <property type="match status" value="1"/>
</dbReference>
<evidence type="ECO:0000259" key="2">
    <source>
        <dbReference type="SMART" id="SM00829"/>
    </source>
</evidence>
<accession>A0A073AYA6</accession>
<dbReference type="SUPFAM" id="SSF51735">
    <property type="entry name" value="NAD(P)-binding Rossmann-fold domains"/>
    <property type="match status" value="1"/>
</dbReference>
<comment type="caution">
    <text evidence="3">The sequence shown here is derived from an EMBL/GenBank/DDBJ whole genome shotgun (WGS) entry which is preliminary data.</text>
</comment>
<proteinExistence type="predicted"/>
<dbReference type="OrthoDB" id="3727682at2"/>
<dbReference type="InterPro" id="IPR011032">
    <property type="entry name" value="GroES-like_sf"/>
</dbReference>
<keyword evidence="1" id="KW-0560">Oxidoreductase</keyword>
<name>A0A073AYA6_9PSEU</name>
<dbReference type="InterPro" id="IPR050700">
    <property type="entry name" value="YIM1/Zinc_Alcohol_DH_Fams"/>
</dbReference>
<dbReference type="CDD" id="cd05289">
    <property type="entry name" value="MDR_like_2"/>
    <property type="match status" value="1"/>
</dbReference>
<dbReference type="SMART" id="SM00829">
    <property type="entry name" value="PKS_ER"/>
    <property type="match status" value="1"/>
</dbReference>
<dbReference type="Pfam" id="PF13602">
    <property type="entry name" value="ADH_zinc_N_2"/>
    <property type="match status" value="1"/>
</dbReference>
<sequence length="311" mass="33212">MKAVALTEFGGPEVLSLQELPDPIVGPDFVLVEPRAVGVNPVDWKIRQGYLRGIYPHHTPLIPGWDVAGVVRAVGPAVTEFRPGDEVLGYARKDHVQGGTYAELVSVPVRGLAHKPAELDFERAGALPLAGLTALQTLEAVRVGDGDTVLVHAAAGGVGHFAVQLARQLGASRVIGTASERNHGFLRELGAEPVTYGEGLVSRVADLVGGDGKVDAVVDYVGGQALTDSVELVRDPARHASIVDPDQVLNQGGRYVFVRPNADQLAWLAQLASYGQLRIELERTYPLEQAADAQRHLEQGHVRGKLVLIVK</sequence>
<dbReference type="InterPro" id="IPR013154">
    <property type="entry name" value="ADH-like_N"/>
</dbReference>
<dbReference type="InterPro" id="IPR002364">
    <property type="entry name" value="Quin_OxRdtase/zeta-crystal_CS"/>
</dbReference>
<dbReference type="AlphaFoldDB" id="A0A073AYA6"/>
<dbReference type="EMBL" id="JNVU01000027">
    <property type="protein sequence ID" value="KEI44311.1"/>
    <property type="molecule type" value="Genomic_DNA"/>
</dbReference>
<dbReference type="Proteomes" id="UP000031419">
    <property type="component" value="Unassembled WGS sequence"/>
</dbReference>
<dbReference type="GO" id="GO:0016491">
    <property type="term" value="F:oxidoreductase activity"/>
    <property type="evidence" value="ECO:0007669"/>
    <property type="project" value="UniProtKB-KW"/>
</dbReference>
<dbReference type="Gene3D" id="3.40.50.720">
    <property type="entry name" value="NAD(P)-binding Rossmann-like Domain"/>
    <property type="match status" value="1"/>
</dbReference>
<dbReference type="InterPro" id="IPR020843">
    <property type="entry name" value="ER"/>
</dbReference>
<evidence type="ECO:0000313" key="3">
    <source>
        <dbReference type="EMBL" id="KEI44311.1"/>
    </source>
</evidence>
<dbReference type="Gene3D" id="3.90.180.10">
    <property type="entry name" value="Medium-chain alcohol dehydrogenases, catalytic domain"/>
    <property type="match status" value="1"/>
</dbReference>
<dbReference type="PANTHER" id="PTHR11695">
    <property type="entry name" value="ALCOHOL DEHYDROGENASE RELATED"/>
    <property type="match status" value="1"/>
</dbReference>
<gene>
    <name evidence="3" type="ORF">GU90_10745</name>
</gene>
<evidence type="ECO:0000313" key="4">
    <source>
        <dbReference type="Proteomes" id="UP000031419"/>
    </source>
</evidence>
<dbReference type="STRING" id="28042.GU90_10745"/>
<dbReference type="GO" id="GO:0008270">
    <property type="term" value="F:zinc ion binding"/>
    <property type="evidence" value="ECO:0007669"/>
    <property type="project" value="InterPro"/>
</dbReference>
<dbReference type="SUPFAM" id="SSF50129">
    <property type="entry name" value="GroES-like"/>
    <property type="match status" value="1"/>
</dbReference>
<dbReference type="RefSeq" id="WP_029722520.1">
    <property type="nucleotide sequence ID" value="NZ_JNVU01000027.1"/>
</dbReference>
<dbReference type="eggNOG" id="COG0604">
    <property type="taxonomic scope" value="Bacteria"/>
</dbReference>
<reference evidence="3 4" key="1">
    <citation type="submission" date="2014-06" db="EMBL/GenBank/DDBJ databases">
        <title>Saccharopolyspora rectivirgula DSM-43113 Genome sequencing.</title>
        <authorList>
            <person name="Barrera C."/>
            <person name="Millon L."/>
            <person name="Rognon B."/>
            <person name="Zaugg C."/>
            <person name="Monod M."/>
        </authorList>
    </citation>
    <scope>NUCLEOTIDE SEQUENCE [LARGE SCALE GENOMIC DNA]</scope>
    <source>
        <strain evidence="3 4">DSM 43113</strain>
    </source>
</reference>
<evidence type="ECO:0000256" key="1">
    <source>
        <dbReference type="ARBA" id="ARBA00023002"/>
    </source>
</evidence>
<organism evidence="3 4">
    <name type="scientific">Saccharopolyspora rectivirgula</name>
    <dbReference type="NCBI Taxonomy" id="28042"/>
    <lineage>
        <taxon>Bacteria</taxon>
        <taxon>Bacillati</taxon>
        <taxon>Actinomycetota</taxon>
        <taxon>Actinomycetes</taxon>
        <taxon>Pseudonocardiales</taxon>
        <taxon>Pseudonocardiaceae</taxon>
        <taxon>Saccharopolyspora</taxon>
    </lineage>
</organism>